<evidence type="ECO:0000313" key="3">
    <source>
        <dbReference type="Proteomes" id="UP000245444"/>
    </source>
</evidence>
<dbReference type="EMBL" id="CP029553">
    <property type="protein sequence ID" value="AWN47529.1"/>
    <property type="molecule type" value="Genomic_DNA"/>
</dbReference>
<name>A0A2U8WMZ4_9HYPH</name>
<feature type="domain" description="Helix-turn-helix" evidence="1">
    <location>
        <begin position="18"/>
        <end position="66"/>
    </location>
</feature>
<dbReference type="InterPro" id="IPR041657">
    <property type="entry name" value="HTH_17"/>
</dbReference>
<dbReference type="Gene3D" id="3.90.105.50">
    <property type="match status" value="1"/>
</dbReference>
<dbReference type="Proteomes" id="UP000245444">
    <property type="component" value="Chromosome"/>
</dbReference>
<dbReference type="SUPFAM" id="SSF46955">
    <property type="entry name" value="Putative DNA-binding domain"/>
    <property type="match status" value="1"/>
</dbReference>
<dbReference type="InterPro" id="IPR009061">
    <property type="entry name" value="DNA-bd_dom_put_sf"/>
</dbReference>
<dbReference type="InterPro" id="IPR038148">
    <property type="entry name" value="Tn1545/Tn916_Xis"/>
</dbReference>
<evidence type="ECO:0000259" key="1">
    <source>
        <dbReference type="Pfam" id="PF12728"/>
    </source>
</evidence>
<evidence type="ECO:0000313" key="2">
    <source>
        <dbReference type="EMBL" id="AWN47529.1"/>
    </source>
</evidence>
<dbReference type="AlphaFoldDB" id="A0A2U8WMZ4"/>
<dbReference type="Pfam" id="PF12728">
    <property type="entry name" value="HTH_17"/>
    <property type="match status" value="1"/>
</dbReference>
<protein>
    <recommendedName>
        <fullName evidence="1">Helix-turn-helix domain-containing protein</fullName>
    </recommendedName>
</protein>
<organism evidence="2 3">
    <name type="scientific">Methylobacterium terrae</name>
    <dbReference type="NCBI Taxonomy" id="2202827"/>
    <lineage>
        <taxon>Bacteria</taxon>
        <taxon>Pseudomonadati</taxon>
        <taxon>Pseudomonadota</taxon>
        <taxon>Alphaproteobacteria</taxon>
        <taxon>Hyphomicrobiales</taxon>
        <taxon>Methylobacteriaceae</taxon>
        <taxon>Methylobacterium</taxon>
    </lineage>
</organism>
<dbReference type="OrthoDB" id="8021288at2"/>
<proteinExistence type="predicted"/>
<gene>
    <name evidence="2" type="ORF">DK419_15445</name>
</gene>
<reference evidence="2 3" key="1">
    <citation type="submission" date="2018-05" db="EMBL/GenBank/DDBJ databases">
        <title>Complete Genome Sequence of Methylobacterium sp. 17Sr1-28.</title>
        <authorList>
            <person name="Srinivasan S."/>
        </authorList>
    </citation>
    <scope>NUCLEOTIDE SEQUENCE [LARGE SCALE GENOMIC DNA]</scope>
    <source>
        <strain evidence="2 3">17Sr1-28</strain>
    </source>
</reference>
<dbReference type="InterPro" id="IPR010093">
    <property type="entry name" value="SinI_DNA-bd"/>
</dbReference>
<keyword evidence="3" id="KW-1185">Reference proteome</keyword>
<dbReference type="GO" id="GO:0003677">
    <property type="term" value="F:DNA binding"/>
    <property type="evidence" value="ECO:0007669"/>
    <property type="project" value="InterPro"/>
</dbReference>
<dbReference type="NCBIfam" id="TIGR01764">
    <property type="entry name" value="excise"/>
    <property type="match status" value="1"/>
</dbReference>
<accession>A0A2U8WMZ4</accession>
<dbReference type="KEGG" id="mtea:DK419_15445"/>
<dbReference type="RefSeq" id="WP_109959854.1">
    <property type="nucleotide sequence ID" value="NZ_CP029553.1"/>
</dbReference>
<sequence>MPKPPNIQTDRGPAAGVFTIDEAAAYFRISRASLYRLIGRGELKRIQIGGRSLIRRADADTFLSRCAGEVA</sequence>